<name>A0A9P6YRC5_9FUNG</name>
<feature type="transmembrane region" description="Helical" evidence="1">
    <location>
        <begin position="203"/>
        <end position="225"/>
    </location>
</feature>
<proteinExistence type="predicted"/>
<keyword evidence="3" id="KW-1185">Reference proteome</keyword>
<dbReference type="Proteomes" id="UP000740926">
    <property type="component" value="Unassembled WGS sequence"/>
</dbReference>
<feature type="transmembrane region" description="Helical" evidence="1">
    <location>
        <begin position="114"/>
        <end position="136"/>
    </location>
</feature>
<evidence type="ECO:0000256" key="1">
    <source>
        <dbReference type="SAM" id="Phobius"/>
    </source>
</evidence>
<sequence>MDEGLHKRMVAVGGLVLGLPALAAGGTVAVLGLMVAMDGKYLSGNEPTLLLLWSLGGIIGLLSWLWLSGVFLRRGRDGLRQSSPAAWVGLLLGVLAALAVVAVTLHLVFKDGEFALLSYLGLGPPFLLPAAHLAWLRWGTRAPCLSSQRSSRLGYPMNPLGRFTHVRLRWHLLLFSIPCALVGVLATCALFMVWLARPQPSEAFLMAAANWVVMSVWSAYAAVVLGDSWRTTGMEGLHSHEGLLEALPIVAAFQAAAAVAMLFTAMGWEPAALLYTPFLMTSGAPRASLSWHMRWLSRQEE</sequence>
<dbReference type="AlphaFoldDB" id="A0A9P6YRC5"/>
<dbReference type="EMBL" id="JAANIU010003720">
    <property type="protein sequence ID" value="KAG1560522.1"/>
    <property type="molecule type" value="Genomic_DNA"/>
</dbReference>
<keyword evidence="1" id="KW-0812">Transmembrane</keyword>
<reference evidence="2 3" key="1">
    <citation type="journal article" date="2020" name="Microb. Genom.">
        <title>Genetic diversity of clinical and environmental Mucorales isolates obtained from an investigation of mucormycosis cases among solid organ transplant recipients.</title>
        <authorList>
            <person name="Nguyen M.H."/>
            <person name="Kaul D."/>
            <person name="Muto C."/>
            <person name="Cheng S.J."/>
            <person name="Richter R.A."/>
            <person name="Bruno V.M."/>
            <person name="Liu G."/>
            <person name="Beyhan S."/>
            <person name="Sundermann A.J."/>
            <person name="Mounaud S."/>
            <person name="Pasculle A.W."/>
            <person name="Nierman W.C."/>
            <person name="Driscoll E."/>
            <person name="Cumbie R."/>
            <person name="Clancy C.J."/>
            <person name="Dupont C.L."/>
        </authorList>
    </citation>
    <scope>NUCLEOTIDE SEQUENCE [LARGE SCALE GENOMIC DNA]</scope>
    <source>
        <strain evidence="2 3">GL24</strain>
    </source>
</reference>
<keyword evidence="1" id="KW-0472">Membrane</keyword>
<comment type="caution">
    <text evidence="2">The sequence shown here is derived from an EMBL/GenBank/DDBJ whole genome shotgun (WGS) entry which is preliminary data.</text>
</comment>
<gene>
    <name evidence="2" type="ORF">G6F50_012304</name>
</gene>
<keyword evidence="1" id="KW-1133">Transmembrane helix</keyword>
<organism evidence="2 3">
    <name type="scientific">Rhizopus delemar</name>
    <dbReference type="NCBI Taxonomy" id="936053"/>
    <lineage>
        <taxon>Eukaryota</taxon>
        <taxon>Fungi</taxon>
        <taxon>Fungi incertae sedis</taxon>
        <taxon>Mucoromycota</taxon>
        <taxon>Mucoromycotina</taxon>
        <taxon>Mucoromycetes</taxon>
        <taxon>Mucorales</taxon>
        <taxon>Mucorineae</taxon>
        <taxon>Rhizopodaceae</taxon>
        <taxon>Rhizopus</taxon>
    </lineage>
</organism>
<protein>
    <submittedName>
        <fullName evidence="2">Uncharacterized protein</fullName>
    </submittedName>
</protein>
<feature type="transmembrane region" description="Helical" evidence="1">
    <location>
        <begin position="49"/>
        <end position="72"/>
    </location>
</feature>
<accession>A0A9P6YRC5</accession>
<feature type="transmembrane region" description="Helical" evidence="1">
    <location>
        <begin position="12"/>
        <end position="37"/>
    </location>
</feature>
<evidence type="ECO:0000313" key="3">
    <source>
        <dbReference type="Proteomes" id="UP000740926"/>
    </source>
</evidence>
<feature type="transmembrane region" description="Helical" evidence="1">
    <location>
        <begin position="246"/>
        <end position="266"/>
    </location>
</feature>
<feature type="transmembrane region" description="Helical" evidence="1">
    <location>
        <begin position="172"/>
        <end position="197"/>
    </location>
</feature>
<evidence type="ECO:0000313" key="2">
    <source>
        <dbReference type="EMBL" id="KAG1560522.1"/>
    </source>
</evidence>
<feature type="transmembrane region" description="Helical" evidence="1">
    <location>
        <begin position="84"/>
        <end position="108"/>
    </location>
</feature>